<dbReference type="GO" id="GO:0006355">
    <property type="term" value="P:regulation of DNA-templated transcription"/>
    <property type="evidence" value="ECO:0007669"/>
    <property type="project" value="InterPro"/>
</dbReference>
<dbReference type="Proteomes" id="UP000287023">
    <property type="component" value="Unassembled WGS sequence"/>
</dbReference>
<dbReference type="InterPro" id="IPR016032">
    <property type="entry name" value="Sig_transdc_resp-reg_C-effctor"/>
</dbReference>
<evidence type="ECO:0000256" key="1">
    <source>
        <dbReference type="SAM" id="MobiDB-lite"/>
    </source>
</evidence>
<evidence type="ECO:0000259" key="2">
    <source>
        <dbReference type="Pfam" id="PF13936"/>
    </source>
</evidence>
<protein>
    <submittedName>
        <fullName evidence="3">IS30 family transposase</fullName>
    </submittedName>
</protein>
<dbReference type="InterPro" id="IPR051917">
    <property type="entry name" value="Transposase-Integrase"/>
</dbReference>
<reference evidence="3 4" key="1">
    <citation type="submission" date="2018-12" db="EMBL/GenBank/DDBJ databases">
        <title>three novel Halomonas strain isolated from plants.</title>
        <authorList>
            <person name="Sun C."/>
        </authorList>
    </citation>
    <scope>NUCLEOTIDE SEQUENCE [LARGE SCALE GENOMIC DNA]</scope>
    <source>
        <strain evidence="3 4">JCM 18142</strain>
    </source>
</reference>
<gene>
    <name evidence="3" type="ORF">ELY38_07760</name>
</gene>
<dbReference type="GO" id="GO:0032196">
    <property type="term" value="P:transposition"/>
    <property type="evidence" value="ECO:0007669"/>
    <property type="project" value="TreeGrafter"/>
</dbReference>
<dbReference type="SUPFAM" id="SSF46894">
    <property type="entry name" value="C-terminal effector domain of the bipartite response regulators"/>
    <property type="match status" value="1"/>
</dbReference>
<dbReference type="OrthoDB" id="9803231at2"/>
<keyword evidence="4" id="KW-1185">Reference proteome</keyword>
<dbReference type="GO" id="GO:0003677">
    <property type="term" value="F:DNA binding"/>
    <property type="evidence" value="ECO:0007669"/>
    <property type="project" value="InterPro"/>
</dbReference>
<dbReference type="Gene3D" id="1.10.10.60">
    <property type="entry name" value="Homeodomain-like"/>
    <property type="match status" value="1"/>
</dbReference>
<feature type="domain" description="Transposase IS30-like HTH" evidence="2">
    <location>
        <begin position="5"/>
        <end position="46"/>
    </location>
</feature>
<dbReference type="GO" id="GO:0005829">
    <property type="term" value="C:cytosol"/>
    <property type="evidence" value="ECO:0007669"/>
    <property type="project" value="TreeGrafter"/>
</dbReference>
<name>A0A433KSX2_9GAMM</name>
<dbReference type="PANTHER" id="PTHR10948">
    <property type="entry name" value="TRANSPOSASE"/>
    <property type="match status" value="1"/>
</dbReference>
<dbReference type="InterPro" id="IPR025246">
    <property type="entry name" value="IS30-like_HTH"/>
</dbReference>
<comment type="caution">
    <text evidence="3">The sequence shown here is derived from an EMBL/GenBank/DDBJ whole genome shotgun (WGS) entry which is preliminary data.</text>
</comment>
<dbReference type="PANTHER" id="PTHR10948:SF23">
    <property type="entry name" value="TRANSPOSASE INSI FOR INSERTION SEQUENCE ELEMENT IS30A-RELATED"/>
    <property type="match status" value="1"/>
</dbReference>
<feature type="region of interest" description="Disordered" evidence="1">
    <location>
        <begin position="141"/>
        <end position="198"/>
    </location>
</feature>
<dbReference type="Pfam" id="PF13936">
    <property type="entry name" value="HTH_38"/>
    <property type="match status" value="1"/>
</dbReference>
<organism evidence="3 4">
    <name type="scientific">Vreelandella nanhaiensis</name>
    <dbReference type="NCBI Taxonomy" id="1258546"/>
    <lineage>
        <taxon>Bacteria</taxon>
        <taxon>Pseudomonadati</taxon>
        <taxon>Pseudomonadota</taxon>
        <taxon>Gammaproteobacteria</taxon>
        <taxon>Oceanospirillales</taxon>
        <taxon>Halomonadaceae</taxon>
        <taxon>Vreelandella</taxon>
    </lineage>
</organism>
<dbReference type="EMBL" id="RZHF01000008">
    <property type="protein sequence ID" value="RUR32698.1"/>
    <property type="molecule type" value="Genomic_DNA"/>
</dbReference>
<evidence type="ECO:0000313" key="3">
    <source>
        <dbReference type="EMBL" id="RUR32698.1"/>
    </source>
</evidence>
<evidence type="ECO:0000313" key="4">
    <source>
        <dbReference type="Proteomes" id="UP000287023"/>
    </source>
</evidence>
<sequence length="198" mass="22706">MTLQYHLLSAEERAAIMLMHANHSLRDIARHLDRSVSTVSHEIARHTITAEKGYDASLAGFRAHITRRRARRTPKLHPDSQLFGLVTYLLCKYWSPRQIALTLKRMYPHDPKRHVSHETIYNALYVMPRGSLKKELITCLRQGHGKRRPRSRDETVPPLDQRSSGANEPHHQRSDGSSLPLHLVRPASIPPERLSMGL</sequence>
<accession>A0A433KSX2</accession>
<proteinExistence type="predicted"/>
<dbReference type="AlphaFoldDB" id="A0A433KSX2"/>
<dbReference type="GO" id="GO:0004803">
    <property type="term" value="F:transposase activity"/>
    <property type="evidence" value="ECO:0007669"/>
    <property type="project" value="TreeGrafter"/>
</dbReference>